<dbReference type="EMBL" id="CP058561">
    <property type="protein sequence ID" value="QUH27645.1"/>
    <property type="molecule type" value="Genomic_DNA"/>
</dbReference>
<dbReference type="GO" id="GO:0045490">
    <property type="term" value="P:pectin catabolic process"/>
    <property type="evidence" value="ECO:0007669"/>
    <property type="project" value="UniProtKB-UniRule"/>
</dbReference>
<organism evidence="7 8">
    <name type="scientific">Vallitalea guaymasensis</name>
    <dbReference type="NCBI Taxonomy" id="1185412"/>
    <lineage>
        <taxon>Bacteria</taxon>
        <taxon>Bacillati</taxon>
        <taxon>Bacillota</taxon>
        <taxon>Clostridia</taxon>
        <taxon>Lachnospirales</taxon>
        <taxon>Vallitaleaceae</taxon>
        <taxon>Vallitalea</taxon>
    </lineage>
</organism>
<dbReference type="PANTHER" id="PTHR38461:SF1">
    <property type="entry name" value="4-DEOXY-L-THREO-5-HEXOSULOSE-URONATE KETOL-ISOMERASE"/>
    <property type="match status" value="1"/>
</dbReference>
<dbReference type="InterPro" id="IPR007045">
    <property type="entry name" value="KduI"/>
</dbReference>
<feature type="binding site" evidence="6">
    <location>
        <position position="200"/>
    </location>
    <ligand>
        <name>Zn(2+)</name>
        <dbReference type="ChEBI" id="CHEBI:29105"/>
    </ligand>
</feature>
<dbReference type="PIRSF" id="PIRSF006625">
    <property type="entry name" value="KduI"/>
    <property type="match status" value="1"/>
</dbReference>
<dbReference type="CDD" id="cd20294">
    <property type="entry name" value="cupin_KduI_N"/>
    <property type="match status" value="1"/>
</dbReference>
<accession>A0A8J8M7N9</accession>
<dbReference type="InterPro" id="IPR027449">
    <property type="entry name" value="KduI_N"/>
</dbReference>
<comment type="pathway">
    <text evidence="6">Glycan metabolism; pectin degradation; 2-dehydro-3-deoxy-D-gluconate from pectin: step 4/5.</text>
</comment>
<dbReference type="Gene3D" id="2.60.120.520">
    <property type="entry name" value="pectin degrading enzyme 5-keto 4- deoxyuronate isomerase, domain 1"/>
    <property type="match status" value="1"/>
</dbReference>
<evidence type="ECO:0000256" key="5">
    <source>
        <dbReference type="ARBA" id="ARBA00023235"/>
    </source>
</evidence>
<name>A0A8J8M7N9_9FIRM</name>
<evidence type="ECO:0000313" key="7">
    <source>
        <dbReference type="EMBL" id="QUH27645.1"/>
    </source>
</evidence>
<evidence type="ECO:0000313" key="8">
    <source>
        <dbReference type="Proteomes" id="UP000677305"/>
    </source>
</evidence>
<keyword evidence="5 6" id="KW-0413">Isomerase</keyword>
<evidence type="ECO:0000256" key="1">
    <source>
        <dbReference type="ARBA" id="ARBA00000552"/>
    </source>
</evidence>
<keyword evidence="4 6" id="KW-0862">Zinc</keyword>
<sequence>MEIRQPSNSRDAKHYTTDRLREEFLIEELFVTGKIKRVYSHIDRIITMGICPGDKAITLDENLDVWKNLGTNSFLERRELGVINIGGKGQITVDGEVYKLNERDGLYVGMGAKEVLFTSDDPKNPAKFYSLSAPAHKTYKNVHIDITNAKQVNLGSDESCNKRTIYQYIHPEVMESCQLSMGLTKMAPGNVWNTMPAHTHERRMEVYVYFDIPEDSVVFHYMGEPTETRHIVMKNEQAVISPSWSIHSGCGTSAYTFIWGMVGENKAFDDMDHLKITDLK</sequence>
<dbReference type="AlphaFoldDB" id="A0A8J8M7N9"/>
<dbReference type="EC" id="5.3.1.17" evidence="6"/>
<dbReference type="KEGG" id="vgu:HYG85_01430"/>
<dbReference type="InterPro" id="IPR021120">
    <property type="entry name" value="KduI/IolB_isomerase"/>
</dbReference>
<feature type="binding site" evidence="6">
    <location>
        <position position="205"/>
    </location>
    <ligand>
        <name>Zn(2+)</name>
        <dbReference type="ChEBI" id="CHEBI:29105"/>
    </ligand>
</feature>
<dbReference type="OrthoDB" id="9770644at2"/>
<evidence type="ECO:0000256" key="4">
    <source>
        <dbReference type="ARBA" id="ARBA00022833"/>
    </source>
</evidence>
<comment type="catalytic activity">
    <reaction evidence="1 6">
        <text>5-dehydro-4-deoxy-D-glucuronate = 3-deoxy-D-glycero-2,5-hexodiulosonate</text>
        <dbReference type="Rhea" id="RHEA:23896"/>
        <dbReference type="ChEBI" id="CHEBI:17117"/>
        <dbReference type="ChEBI" id="CHEBI:29071"/>
        <dbReference type="EC" id="5.3.1.17"/>
    </reaction>
</comment>
<dbReference type="Pfam" id="PF04962">
    <property type="entry name" value="KduI"/>
    <property type="match status" value="1"/>
</dbReference>
<feature type="binding site" evidence="6">
    <location>
        <position position="198"/>
    </location>
    <ligand>
        <name>Zn(2+)</name>
        <dbReference type="ChEBI" id="CHEBI:29105"/>
    </ligand>
</feature>
<dbReference type="GO" id="GO:0042840">
    <property type="term" value="P:D-glucuronate catabolic process"/>
    <property type="evidence" value="ECO:0007669"/>
    <property type="project" value="TreeGrafter"/>
</dbReference>
<evidence type="ECO:0000256" key="2">
    <source>
        <dbReference type="ARBA" id="ARBA00008086"/>
    </source>
</evidence>
<dbReference type="CDD" id="cd20491">
    <property type="entry name" value="cupin_KduI_C"/>
    <property type="match status" value="1"/>
</dbReference>
<dbReference type="PANTHER" id="PTHR38461">
    <property type="entry name" value="4-DEOXY-L-THREO-5-HEXOSULOSE-URONATE KETOL-ISOMERASE"/>
    <property type="match status" value="1"/>
</dbReference>
<dbReference type="Gene3D" id="2.60.120.10">
    <property type="entry name" value="Jelly Rolls"/>
    <property type="match status" value="1"/>
</dbReference>
<dbReference type="GO" id="GO:0019698">
    <property type="term" value="P:D-galacturonate catabolic process"/>
    <property type="evidence" value="ECO:0007669"/>
    <property type="project" value="TreeGrafter"/>
</dbReference>
<protein>
    <recommendedName>
        <fullName evidence="6">4-deoxy-L-threo-5-hexosulose-uronate ketol-isomerase</fullName>
        <ecNumber evidence="6">5.3.1.17</ecNumber>
    </recommendedName>
    <alternativeName>
        <fullName evidence="6">5-keto-4-deoxyuronate isomerase</fullName>
    </alternativeName>
    <alternativeName>
        <fullName evidence="6">DKI isomerase</fullName>
    </alternativeName>
</protein>
<keyword evidence="3 6" id="KW-0479">Metal-binding</keyword>
<dbReference type="RefSeq" id="WP_113671072.1">
    <property type="nucleotide sequence ID" value="NZ_CAJXUH010000011.1"/>
</dbReference>
<dbReference type="HAMAP" id="MF_00687">
    <property type="entry name" value="KduI"/>
    <property type="match status" value="1"/>
</dbReference>
<reference evidence="7 8" key="1">
    <citation type="submission" date="2020-07" db="EMBL/GenBank/DDBJ databases">
        <title>Vallitalea guaymasensis genome.</title>
        <authorList>
            <person name="Postec A."/>
        </authorList>
    </citation>
    <scope>NUCLEOTIDE SEQUENCE [LARGE SCALE GENOMIC DNA]</scope>
    <source>
        <strain evidence="7 8">Ra1766G1</strain>
    </source>
</reference>
<feature type="binding site" evidence="6">
    <location>
        <position position="247"/>
    </location>
    <ligand>
        <name>Zn(2+)</name>
        <dbReference type="ChEBI" id="CHEBI:29105"/>
    </ligand>
</feature>
<evidence type="ECO:0000256" key="3">
    <source>
        <dbReference type="ARBA" id="ARBA00022723"/>
    </source>
</evidence>
<dbReference type="InterPro" id="IPR011051">
    <property type="entry name" value="RmlC_Cupin_sf"/>
</dbReference>
<comment type="similarity">
    <text evidence="2 6">Belongs to the KduI family.</text>
</comment>
<dbReference type="UniPathway" id="UPA00545">
    <property type="reaction ID" value="UER00826"/>
</dbReference>
<dbReference type="InterPro" id="IPR014710">
    <property type="entry name" value="RmlC-like_jellyroll"/>
</dbReference>
<proteinExistence type="inferred from homology"/>
<comment type="function">
    <text evidence="6">Catalyzes the isomerization of 5-dehydro-4-deoxy-D-glucuronate to 3-deoxy-D-glycero-2,5-hexodiulosonate.</text>
</comment>
<gene>
    <name evidence="6 7" type="primary">kduI</name>
    <name evidence="7" type="ORF">HYG85_01430</name>
</gene>
<dbReference type="GO" id="GO:0008270">
    <property type="term" value="F:zinc ion binding"/>
    <property type="evidence" value="ECO:0007669"/>
    <property type="project" value="UniProtKB-UniRule"/>
</dbReference>
<dbReference type="Proteomes" id="UP000677305">
    <property type="component" value="Chromosome"/>
</dbReference>
<dbReference type="SUPFAM" id="SSF51182">
    <property type="entry name" value="RmlC-like cupins"/>
    <property type="match status" value="1"/>
</dbReference>
<evidence type="ECO:0000256" key="6">
    <source>
        <dbReference type="HAMAP-Rule" id="MF_00687"/>
    </source>
</evidence>
<keyword evidence="8" id="KW-1185">Reference proteome</keyword>
<dbReference type="NCBIfam" id="NF002091">
    <property type="entry name" value="PRK00924.1"/>
    <property type="match status" value="1"/>
</dbReference>
<dbReference type="GO" id="GO:0008697">
    <property type="term" value="F:4-deoxy-L-threo-5-hexosulose-uronate ketol-isomerase activity"/>
    <property type="evidence" value="ECO:0007669"/>
    <property type="project" value="UniProtKB-UniRule"/>
</dbReference>
<comment type="cofactor">
    <cofactor evidence="6">
        <name>Zn(2+)</name>
        <dbReference type="ChEBI" id="CHEBI:29105"/>
    </cofactor>
    <text evidence="6">Binds 1 zinc ion per subunit.</text>
</comment>